<dbReference type="Pfam" id="PF00156">
    <property type="entry name" value="Pribosyltran"/>
    <property type="match status" value="1"/>
</dbReference>
<sequence length="168" mass="18372">MRILLSAEEISQRVNALADRFSAQVNDDWTVVALLQGAIPFAADLMRALEVRGSHPIFDSLWLESYRDARESSGKVVVRSDISRAIEGRGVLIVDDVFDSGRTIAYARAHLMAKGAAQTLACAFVRKPEALGQDIDAIGWDGPADFLIGYGMDDKGRYRGLPYIAALD</sequence>
<dbReference type="GO" id="GO:0000287">
    <property type="term" value="F:magnesium ion binding"/>
    <property type="evidence" value="ECO:0007669"/>
    <property type="project" value="TreeGrafter"/>
</dbReference>
<dbReference type="GO" id="GO:0005829">
    <property type="term" value="C:cytosol"/>
    <property type="evidence" value="ECO:0007669"/>
    <property type="project" value="TreeGrafter"/>
</dbReference>
<reference evidence="4 5" key="1">
    <citation type="submission" date="2015-11" db="EMBL/GenBank/DDBJ databases">
        <title>Whole-Genome Sequence of Candidatus Oderbacter manganicum from the National Park Lower Oder Valley, Germany.</title>
        <authorList>
            <person name="Braun B."/>
            <person name="Liere K."/>
            <person name="Szewzyk U."/>
        </authorList>
    </citation>
    <scope>NUCLEOTIDE SEQUENCE [LARGE SCALE GENOMIC DNA]</scope>
    <source>
        <strain evidence="4 5">OTSz_A_272</strain>
    </source>
</reference>
<evidence type="ECO:0000256" key="2">
    <source>
        <dbReference type="ARBA" id="ARBA00049402"/>
    </source>
</evidence>
<dbReference type="InterPro" id="IPR000836">
    <property type="entry name" value="PRTase_dom"/>
</dbReference>
<evidence type="ECO:0000313" key="5">
    <source>
        <dbReference type="Proteomes" id="UP000092498"/>
    </source>
</evidence>
<dbReference type="FunCoup" id="A0A1B1AFN1">
    <property type="interactions" value="465"/>
</dbReference>
<dbReference type="PANTHER" id="PTHR43340">
    <property type="entry name" value="HYPOXANTHINE-GUANINE PHOSPHORIBOSYLTRANSFERASE"/>
    <property type="match status" value="1"/>
</dbReference>
<dbReference type="OrthoDB" id="9802824at2"/>
<dbReference type="GO" id="GO:0004422">
    <property type="term" value="F:hypoxanthine phosphoribosyltransferase activity"/>
    <property type="evidence" value="ECO:0007669"/>
    <property type="project" value="TreeGrafter"/>
</dbReference>
<keyword evidence="5" id="KW-1185">Reference proteome</keyword>
<feature type="domain" description="Phosphoribosyltransferase" evidence="3">
    <location>
        <begin position="10"/>
        <end position="133"/>
    </location>
</feature>
<dbReference type="InParanoid" id="A0A1B1AFN1"/>
<dbReference type="PANTHER" id="PTHR43340:SF1">
    <property type="entry name" value="HYPOXANTHINE PHOSPHORIBOSYLTRANSFERASE"/>
    <property type="match status" value="1"/>
</dbReference>
<evidence type="ECO:0000256" key="1">
    <source>
        <dbReference type="ARBA" id="ARBA00048811"/>
    </source>
</evidence>
<comment type="catalytic activity">
    <reaction evidence="1">
        <text>GMP + diphosphate = guanine + 5-phospho-alpha-D-ribose 1-diphosphate</text>
        <dbReference type="Rhea" id="RHEA:25424"/>
        <dbReference type="ChEBI" id="CHEBI:16235"/>
        <dbReference type="ChEBI" id="CHEBI:33019"/>
        <dbReference type="ChEBI" id="CHEBI:58017"/>
        <dbReference type="ChEBI" id="CHEBI:58115"/>
        <dbReference type="EC" id="2.4.2.8"/>
    </reaction>
    <physiologicalReaction direction="right-to-left" evidence="1">
        <dbReference type="Rhea" id="RHEA:25426"/>
    </physiologicalReaction>
</comment>
<name>A0A1B1AFN1_9PROT</name>
<proteinExistence type="predicted"/>
<dbReference type="GO" id="GO:0006178">
    <property type="term" value="P:guanine salvage"/>
    <property type="evidence" value="ECO:0007669"/>
    <property type="project" value="TreeGrafter"/>
</dbReference>
<dbReference type="InterPro" id="IPR050408">
    <property type="entry name" value="HGPRT"/>
</dbReference>
<dbReference type="GO" id="GO:0032264">
    <property type="term" value="P:IMP salvage"/>
    <property type="evidence" value="ECO:0007669"/>
    <property type="project" value="TreeGrafter"/>
</dbReference>
<dbReference type="KEGG" id="cbot:ATE48_05285"/>
<dbReference type="Proteomes" id="UP000092498">
    <property type="component" value="Chromosome"/>
</dbReference>
<evidence type="ECO:0000313" key="4">
    <source>
        <dbReference type="EMBL" id="ANP45367.1"/>
    </source>
</evidence>
<dbReference type="InterPro" id="IPR029057">
    <property type="entry name" value="PRTase-like"/>
</dbReference>
<dbReference type="SUPFAM" id="SSF53271">
    <property type="entry name" value="PRTase-like"/>
    <property type="match status" value="1"/>
</dbReference>
<keyword evidence="4" id="KW-0808">Transferase</keyword>
<dbReference type="EMBL" id="CP013244">
    <property type="protein sequence ID" value="ANP45367.1"/>
    <property type="molecule type" value="Genomic_DNA"/>
</dbReference>
<dbReference type="Gene3D" id="3.40.50.2020">
    <property type="match status" value="1"/>
</dbReference>
<gene>
    <name evidence="4" type="ORF">ATE48_05285</name>
</gene>
<evidence type="ECO:0000259" key="3">
    <source>
        <dbReference type="Pfam" id="PF00156"/>
    </source>
</evidence>
<dbReference type="CDD" id="cd06223">
    <property type="entry name" value="PRTases_typeI"/>
    <property type="match status" value="1"/>
</dbReference>
<organism evidence="4 5">
    <name type="scientific">Candidatus Viadribacter manganicus</name>
    <dbReference type="NCBI Taxonomy" id="1759059"/>
    <lineage>
        <taxon>Bacteria</taxon>
        <taxon>Pseudomonadati</taxon>
        <taxon>Pseudomonadota</taxon>
        <taxon>Alphaproteobacteria</taxon>
        <taxon>Hyphomonadales</taxon>
        <taxon>Hyphomonadaceae</taxon>
        <taxon>Candidatus Viadribacter</taxon>
    </lineage>
</organism>
<dbReference type="STRING" id="1759059.ATE48_05285"/>
<accession>A0A1B1AFN1</accession>
<dbReference type="GO" id="GO:0032263">
    <property type="term" value="P:GMP salvage"/>
    <property type="evidence" value="ECO:0007669"/>
    <property type="project" value="TreeGrafter"/>
</dbReference>
<dbReference type="AlphaFoldDB" id="A0A1B1AFN1"/>
<comment type="catalytic activity">
    <reaction evidence="2">
        <text>IMP + diphosphate = hypoxanthine + 5-phospho-alpha-D-ribose 1-diphosphate</text>
        <dbReference type="Rhea" id="RHEA:17973"/>
        <dbReference type="ChEBI" id="CHEBI:17368"/>
        <dbReference type="ChEBI" id="CHEBI:33019"/>
        <dbReference type="ChEBI" id="CHEBI:58017"/>
        <dbReference type="ChEBI" id="CHEBI:58053"/>
        <dbReference type="EC" id="2.4.2.8"/>
    </reaction>
    <physiologicalReaction direction="right-to-left" evidence="2">
        <dbReference type="Rhea" id="RHEA:17975"/>
    </physiologicalReaction>
</comment>
<protein>
    <submittedName>
        <fullName evidence="4">Hypoxanthine phosphoribosyltransferase</fullName>
    </submittedName>
</protein>
<dbReference type="GO" id="GO:0046100">
    <property type="term" value="P:hypoxanthine metabolic process"/>
    <property type="evidence" value="ECO:0007669"/>
    <property type="project" value="TreeGrafter"/>
</dbReference>
<dbReference type="RefSeq" id="WP_066768544.1">
    <property type="nucleotide sequence ID" value="NZ_CP013244.1"/>
</dbReference>
<keyword evidence="4" id="KW-0328">Glycosyltransferase</keyword>